<gene>
    <name evidence="1" type="ORF">UFOVP157_49</name>
</gene>
<name>A0A6J7W9B7_9CAUD</name>
<accession>A0A6J7W9B7</accession>
<organism evidence="1">
    <name type="scientific">uncultured Caudovirales phage</name>
    <dbReference type="NCBI Taxonomy" id="2100421"/>
    <lineage>
        <taxon>Viruses</taxon>
        <taxon>Duplodnaviria</taxon>
        <taxon>Heunggongvirae</taxon>
        <taxon>Uroviricota</taxon>
        <taxon>Caudoviricetes</taxon>
        <taxon>Peduoviridae</taxon>
        <taxon>Maltschvirus</taxon>
        <taxon>Maltschvirus maltsch</taxon>
    </lineage>
</organism>
<protein>
    <submittedName>
        <fullName evidence="1">Uncharacterized protein</fullName>
    </submittedName>
</protein>
<evidence type="ECO:0000313" key="1">
    <source>
        <dbReference type="EMBL" id="CAB5178893.1"/>
    </source>
</evidence>
<proteinExistence type="predicted"/>
<reference evidence="1" key="1">
    <citation type="submission" date="2020-05" db="EMBL/GenBank/DDBJ databases">
        <authorList>
            <person name="Chiriac C."/>
            <person name="Salcher M."/>
            <person name="Ghai R."/>
            <person name="Kavagutti S V."/>
        </authorList>
    </citation>
    <scope>NUCLEOTIDE SEQUENCE</scope>
</reference>
<dbReference type="EMBL" id="LR798206">
    <property type="protein sequence ID" value="CAB5178893.1"/>
    <property type="molecule type" value="Genomic_DNA"/>
</dbReference>
<sequence length="134" mass="15548">MYNNNNKFDVDLQYGQEGERLLTWFGTDQSKVEVKTERDTWAETGNAVFEYESRGKPSGVAVTEADYWCHIFKEKDQAVMLFIFRTLELKEFLRLVYKHPEDYGARICKGGDNNTSSVILLPISQLHRIGNIYV</sequence>